<evidence type="ECO:0000313" key="3">
    <source>
        <dbReference type="Proteomes" id="UP000054937"/>
    </source>
</evidence>
<feature type="coiled-coil region" evidence="1">
    <location>
        <begin position="65"/>
        <end position="103"/>
    </location>
</feature>
<name>A0A0V0QHB9_PSEPJ</name>
<comment type="caution">
    <text evidence="2">The sequence shown here is derived from an EMBL/GenBank/DDBJ whole genome shotgun (WGS) entry which is preliminary data.</text>
</comment>
<accession>A0A0V0QHB9</accession>
<protein>
    <submittedName>
        <fullName evidence="2">Uncharacterized protein</fullName>
    </submittedName>
</protein>
<dbReference type="OMA" id="TVLEIQL"/>
<dbReference type="AlphaFoldDB" id="A0A0V0QHB9"/>
<evidence type="ECO:0000256" key="1">
    <source>
        <dbReference type="SAM" id="Coils"/>
    </source>
</evidence>
<organism evidence="2 3">
    <name type="scientific">Pseudocohnilembus persalinus</name>
    <name type="common">Ciliate</name>
    <dbReference type="NCBI Taxonomy" id="266149"/>
    <lineage>
        <taxon>Eukaryota</taxon>
        <taxon>Sar</taxon>
        <taxon>Alveolata</taxon>
        <taxon>Ciliophora</taxon>
        <taxon>Intramacronucleata</taxon>
        <taxon>Oligohymenophorea</taxon>
        <taxon>Scuticociliatia</taxon>
        <taxon>Philasterida</taxon>
        <taxon>Pseudocohnilembidae</taxon>
        <taxon>Pseudocohnilembus</taxon>
    </lineage>
</organism>
<dbReference type="Proteomes" id="UP000054937">
    <property type="component" value="Unassembled WGS sequence"/>
</dbReference>
<dbReference type="EMBL" id="LDAU01000168">
    <property type="protein sequence ID" value="KRX01665.1"/>
    <property type="molecule type" value="Genomic_DNA"/>
</dbReference>
<feature type="coiled-coil region" evidence="1">
    <location>
        <begin position="133"/>
        <end position="268"/>
    </location>
</feature>
<keyword evidence="3" id="KW-1185">Reference proteome</keyword>
<gene>
    <name evidence="2" type="ORF">PPERSA_03749</name>
</gene>
<sequence length="321" mass="38263">MQSIEKIQKQAQEILKTQFVLIKQLIEVQTTGEYDNLQKIIDISKQNQEQIQVLQKEQHITVLEIQLLQEDKKEYNMVLKNLKNKHSQEIAKLNQDIVQLKDSFQISLNNLQSKWQSKCDDQQKIYKKDQELFKNLQKKIVILSQKIASAQNLEEQEIMQSYQQLVNEAKDQDYDLIKEQKQKLIKNQKNQLEKLKKFQSEQKQKKNDTLQLEQAKKLNQLQEQQKLELENIDKILKEKENQILLIEKEKREEEKKLLIKQKEQEKALSAKKEPKKQKINNIKDINLIDKDVDILEIDLIWKGCRPLSPSKIFFCPQNIPR</sequence>
<proteinExistence type="predicted"/>
<dbReference type="InParanoid" id="A0A0V0QHB9"/>
<reference evidence="2 3" key="1">
    <citation type="journal article" date="2015" name="Sci. Rep.">
        <title>Genome of the facultative scuticociliatosis pathogen Pseudocohnilembus persalinus provides insight into its virulence through horizontal gene transfer.</title>
        <authorList>
            <person name="Xiong J."/>
            <person name="Wang G."/>
            <person name="Cheng J."/>
            <person name="Tian M."/>
            <person name="Pan X."/>
            <person name="Warren A."/>
            <person name="Jiang C."/>
            <person name="Yuan D."/>
            <person name="Miao W."/>
        </authorList>
    </citation>
    <scope>NUCLEOTIDE SEQUENCE [LARGE SCALE GENOMIC DNA]</scope>
    <source>
        <strain evidence="2">36N120E</strain>
    </source>
</reference>
<evidence type="ECO:0000313" key="2">
    <source>
        <dbReference type="EMBL" id="KRX01665.1"/>
    </source>
</evidence>
<keyword evidence="1" id="KW-0175">Coiled coil</keyword>